<feature type="compositionally biased region" description="Polar residues" evidence="10">
    <location>
        <begin position="503"/>
        <end position="513"/>
    </location>
</feature>
<feature type="compositionally biased region" description="Acidic residues" evidence="10">
    <location>
        <begin position="518"/>
        <end position="540"/>
    </location>
</feature>
<dbReference type="PANTHER" id="PTHR44899">
    <property type="entry name" value="CAMK FAMILY PROTEIN KINASE"/>
    <property type="match status" value="1"/>
</dbReference>
<dbReference type="GO" id="GO:0004674">
    <property type="term" value="F:protein serine/threonine kinase activity"/>
    <property type="evidence" value="ECO:0007669"/>
    <property type="project" value="UniProtKB-KW"/>
</dbReference>
<evidence type="ECO:0000256" key="6">
    <source>
        <dbReference type="ARBA" id="ARBA00022840"/>
    </source>
</evidence>
<dbReference type="OrthoDB" id="541276at2759"/>
<evidence type="ECO:0000256" key="8">
    <source>
        <dbReference type="ARBA" id="ARBA00048679"/>
    </source>
</evidence>
<keyword evidence="13" id="KW-1185">Reference proteome</keyword>
<feature type="compositionally biased region" description="Basic and acidic residues" evidence="10">
    <location>
        <begin position="365"/>
        <end position="408"/>
    </location>
</feature>
<sequence>MHSHRRSNYQQLRKIGQGSFGSCFLVRDTKTGKQFAMKRILVANVKDAAKVKDSALQEAGLLRNLSSPFIVELHDVFYDEEQTHICMVMDYCSNGDLHDRIQRYIAERRTPSKAQVAQIITWFVQITYALYYCHDKNVLHRDLKTQNIFLRSDNIAQLGDFGIARELASSMEMAQTVVGTPYFMAPEVLRRRPYRKAADIYSLGCVLYEMLTGKYPYPARDINDLLHKMRVSKYPKDIETIKTYPFGADLYDILKKTLALDPADRLTARGLLSHPFIKHRIQAIQSEHHGWYSTYRESHPGFDEHAVMLRTAVPTPPVRSAEARLRPTSAGPAVAGRVSSAYGNGPGFQAHGIPVVAGRAMAIEGHRARPGTADRSKVPTPGSERHRNLARKQAELKKERETRPKRAESPGLVLPSADDVMEAKNATPMRQGARRGSRGRAAGRGVTAPTSVAAVVGHDGKESAQEKPPPPATAPGGRARGREQAETESKAPEKDETPHVDTPQGTGDLSTPVFTPAEDSESESESGDEPAETLTDDAPEEGQASPGDERDGGEAKDLRMAEAFIALQTVLDLPEAVSEPSFPVPGDVSVSSVLRVLDDFVAKCDVDGDDVITALFMMYQGYRALLSLGQEPSPSAIATKAGLTLLAGPDPQPRLVGNPLLAVTRYYLSKLDLVPADPPESLETEPGCFPCAVRGALACVARVAEGVVMRGGVDFIKEARQA</sequence>
<keyword evidence="4 9" id="KW-0547">Nucleotide-binding</keyword>
<comment type="catalytic activity">
    <reaction evidence="8">
        <text>L-seryl-[protein] + ATP = O-phospho-L-seryl-[protein] + ADP + H(+)</text>
        <dbReference type="Rhea" id="RHEA:17989"/>
        <dbReference type="Rhea" id="RHEA-COMP:9863"/>
        <dbReference type="Rhea" id="RHEA-COMP:11604"/>
        <dbReference type="ChEBI" id="CHEBI:15378"/>
        <dbReference type="ChEBI" id="CHEBI:29999"/>
        <dbReference type="ChEBI" id="CHEBI:30616"/>
        <dbReference type="ChEBI" id="CHEBI:83421"/>
        <dbReference type="ChEBI" id="CHEBI:456216"/>
        <dbReference type="EC" id="2.7.11.1"/>
    </reaction>
</comment>
<evidence type="ECO:0000256" key="9">
    <source>
        <dbReference type="PROSITE-ProRule" id="PRU10141"/>
    </source>
</evidence>
<evidence type="ECO:0000313" key="12">
    <source>
        <dbReference type="EMBL" id="KAG9397108.1"/>
    </source>
</evidence>
<dbReference type="PROSITE" id="PS50011">
    <property type="entry name" value="PROTEIN_KINASE_DOM"/>
    <property type="match status" value="1"/>
</dbReference>
<gene>
    <name evidence="12" type="ORF">J8273_1016</name>
</gene>
<dbReference type="SMART" id="SM00220">
    <property type="entry name" value="S_TKc"/>
    <property type="match status" value="1"/>
</dbReference>
<dbReference type="Gene3D" id="1.10.510.10">
    <property type="entry name" value="Transferase(Phosphotransferase) domain 1"/>
    <property type="match status" value="1"/>
</dbReference>
<dbReference type="InterPro" id="IPR008271">
    <property type="entry name" value="Ser/Thr_kinase_AS"/>
</dbReference>
<feature type="domain" description="Protein kinase" evidence="11">
    <location>
        <begin position="9"/>
        <end position="277"/>
    </location>
</feature>
<dbReference type="AlphaFoldDB" id="A0A8J6AYD4"/>
<dbReference type="Pfam" id="PF00069">
    <property type="entry name" value="Pkinase"/>
    <property type="match status" value="1"/>
</dbReference>
<keyword evidence="6 9" id="KW-0067">ATP-binding</keyword>
<comment type="catalytic activity">
    <reaction evidence="7">
        <text>L-threonyl-[protein] + ATP = O-phospho-L-threonyl-[protein] + ADP + H(+)</text>
        <dbReference type="Rhea" id="RHEA:46608"/>
        <dbReference type="Rhea" id="RHEA-COMP:11060"/>
        <dbReference type="Rhea" id="RHEA-COMP:11605"/>
        <dbReference type="ChEBI" id="CHEBI:15378"/>
        <dbReference type="ChEBI" id="CHEBI:30013"/>
        <dbReference type="ChEBI" id="CHEBI:30616"/>
        <dbReference type="ChEBI" id="CHEBI:61977"/>
        <dbReference type="ChEBI" id="CHEBI:456216"/>
        <dbReference type="EC" id="2.7.11.1"/>
    </reaction>
</comment>
<comment type="caution">
    <text evidence="12">The sequence shown here is derived from an EMBL/GenBank/DDBJ whole genome shotgun (WGS) entry which is preliminary data.</text>
</comment>
<evidence type="ECO:0000256" key="2">
    <source>
        <dbReference type="ARBA" id="ARBA00022527"/>
    </source>
</evidence>
<feature type="compositionally biased region" description="Basic and acidic residues" evidence="10">
    <location>
        <begin position="480"/>
        <end position="499"/>
    </location>
</feature>
<evidence type="ECO:0000313" key="13">
    <source>
        <dbReference type="Proteomes" id="UP000717585"/>
    </source>
</evidence>
<organism evidence="12 13">
    <name type="scientific">Carpediemonas membranifera</name>
    <dbReference type="NCBI Taxonomy" id="201153"/>
    <lineage>
        <taxon>Eukaryota</taxon>
        <taxon>Metamonada</taxon>
        <taxon>Carpediemonas-like organisms</taxon>
        <taxon>Carpediemonas</taxon>
    </lineage>
</organism>
<dbReference type="EC" id="2.7.11.1" evidence="1"/>
<dbReference type="SUPFAM" id="SSF56112">
    <property type="entry name" value="Protein kinase-like (PK-like)"/>
    <property type="match status" value="1"/>
</dbReference>
<evidence type="ECO:0000259" key="11">
    <source>
        <dbReference type="PROSITE" id="PS50011"/>
    </source>
</evidence>
<proteinExistence type="predicted"/>
<reference evidence="12" key="1">
    <citation type="submission" date="2021-05" db="EMBL/GenBank/DDBJ databases">
        <title>A free-living protist that lacks canonical eukaryotic 1 DNA replication and segregation systems.</title>
        <authorList>
            <person name="Salas-Leiva D.E."/>
            <person name="Tromer E.C."/>
            <person name="Curtis B.A."/>
            <person name="Jerlstrom-Hultqvist J."/>
            <person name="Kolisko M."/>
            <person name="Yi Z."/>
            <person name="Salas-Leiva J.S."/>
            <person name="Gallot-Lavallee L."/>
            <person name="Kops G.J.P.L."/>
            <person name="Archibald J.M."/>
            <person name="Simpson A.G.B."/>
            <person name="Roger A.J."/>
        </authorList>
    </citation>
    <scope>NUCLEOTIDE SEQUENCE</scope>
    <source>
        <strain evidence="12">BICM</strain>
    </source>
</reference>
<evidence type="ECO:0000256" key="1">
    <source>
        <dbReference type="ARBA" id="ARBA00012513"/>
    </source>
</evidence>
<evidence type="ECO:0000256" key="3">
    <source>
        <dbReference type="ARBA" id="ARBA00022679"/>
    </source>
</evidence>
<dbReference type="InterPro" id="IPR000719">
    <property type="entry name" value="Prot_kinase_dom"/>
</dbReference>
<dbReference type="PROSITE" id="PS00108">
    <property type="entry name" value="PROTEIN_KINASE_ST"/>
    <property type="match status" value="1"/>
</dbReference>
<evidence type="ECO:0000256" key="4">
    <source>
        <dbReference type="ARBA" id="ARBA00022741"/>
    </source>
</evidence>
<dbReference type="Proteomes" id="UP000717585">
    <property type="component" value="Unassembled WGS sequence"/>
</dbReference>
<dbReference type="InterPro" id="IPR017441">
    <property type="entry name" value="Protein_kinase_ATP_BS"/>
</dbReference>
<evidence type="ECO:0000256" key="10">
    <source>
        <dbReference type="SAM" id="MobiDB-lite"/>
    </source>
</evidence>
<dbReference type="InterPro" id="IPR011009">
    <property type="entry name" value="Kinase-like_dom_sf"/>
</dbReference>
<keyword evidence="2" id="KW-0723">Serine/threonine-protein kinase</keyword>
<protein>
    <recommendedName>
        <fullName evidence="1">non-specific serine/threonine protein kinase</fullName>
        <ecNumber evidence="1">2.7.11.1</ecNumber>
    </recommendedName>
</protein>
<feature type="region of interest" description="Disordered" evidence="10">
    <location>
        <begin position="365"/>
        <end position="554"/>
    </location>
</feature>
<name>A0A8J6AYD4_9EUKA</name>
<dbReference type="GO" id="GO:0005524">
    <property type="term" value="F:ATP binding"/>
    <property type="evidence" value="ECO:0007669"/>
    <property type="project" value="UniProtKB-UniRule"/>
</dbReference>
<keyword evidence="5 12" id="KW-0418">Kinase</keyword>
<dbReference type="EMBL" id="JAHDYR010000003">
    <property type="protein sequence ID" value="KAG9397108.1"/>
    <property type="molecule type" value="Genomic_DNA"/>
</dbReference>
<dbReference type="InterPro" id="IPR051131">
    <property type="entry name" value="NEK_Ser/Thr_kinase_NIMA"/>
</dbReference>
<evidence type="ECO:0000256" key="7">
    <source>
        <dbReference type="ARBA" id="ARBA00047899"/>
    </source>
</evidence>
<feature type="binding site" evidence="9">
    <location>
        <position position="38"/>
    </location>
    <ligand>
        <name>ATP</name>
        <dbReference type="ChEBI" id="CHEBI:30616"/>
    </ligand>
</feature>
<keyword evidence="3" id="KW-0808">Transferase</keyword>
<evidence type="ECO:0000256" key="5">
    <source>
        <dbReference type="ARBA" id="ARBA00022777"/>
    </source>
</evidence>
<accession>A0A8J6AYD4</accession>
<dbReference type="PROSITE" id="PS00107">
    <property type="entry name" value="PROTEIN_KINASE_ATP"/>
    <property type="match status" value="1"/>
</dbReference>
<dbReference type="PANTHER" id="PTHR44899:SF3">
    <property type="entry name" value="SERINE_THREONINE-PROTEIN KINASE NEK1"/>
    <property type="match status" value="1"/>
</dbReference>